<evidence type="ECO:0000313" key="3">
    <source>
        <dbReference type="Proteomes" id="UP000799440"/>
    </source>
</evidence>
<dbReference type="InterPro" id="IPR053144">
    <property type="entry name" value="Acetyltransferase_Butenolide"/>
</dbReference>
<dbReference type="AlphaFoldDB" id="A0A6A6UVQ0"/>
<feature type="domain" description="N-acetyltransferase" evidence="1">
    <location>
        <begin position="18"/>
        <end position="172"/>
    </location>
</feature>
<evidence type="ECO:0000259" key="1">
    <source>
        <dbReference type="PROSITE" id="PS51186"/>
    </source>
</evidence>
<dbReference type="Proteomes" id="UP000799440">
    <property type="component" value="Unassembled WGS sequence"/>
</dbReference>
<keyword evidence="3" id="KW-1185">Reference proteome</keyword>
<dbReference type="Gene3D" id="3.40.630.30">
    <property type="match status" value="1"/>
</dbReference>
<dbReference type="GO" id="GO:0016747">
    <property type="term" value="F:acyltransferase activity, transferring groups other than amino-acyl groups"/>
    <property type="evidence" value="ECO:0007669"/>
    <property type="project" value="InterPro"/>
</dbReference>
<dbReference type="PANTHER" id="PTHR43233:SF1">
    <property type="entry name" value="FAMILY N-ACETYLTRANSFERASE, PUTATIVE (AFU_ORTHOLOGUE AFUA_6G03350)-RELATED"/>
    <property type="match status" value="1"/>
</dbReference>
<evidence type="ECO:0000313" key="2">
    <source>
        <dbReference type="EMBL" id="KAF2741849.1"/>
    </source>
</evidence>
<dbReference type="CDD" id="cd04301">
    <property type="entry name" value="NAT_SF"/>
    <property type="match status" value="1"/>
</dbReference>
<dbReference type="InterPro" id="IPR000182">
    <property type="entry name" value="GNAT_dom"/>
</dbReference>
<gene>
    <name evidence="2" type="ORF">M011DRAFT_497865</name>
</gene>
<protein>
    <recommendedName>
        <fullName evidence="1">N-acetyltransferase domain-containing protein</fullName>
    </recommendedName>
</protein>
<dbReference type="SUPFAM" id="SSF55729">
    <property type="entry name" value="Acyl-CoA N-acyltransferases (Nat)"/>
    <property type="match status" value="1"/>
</dbReference>
<dbReference type="EMBL" id="MU006622">
    <property type="protein sequence ID" value="KAF2741849.1"/>
    <property type="molecule type" value="Genomic_DNA"/>
</dbReference>
<dbReference type="InterPro" id="IPR016181">
    <property type="entry name" value="Acyl_CoA_acyltransferase"/>
</dbReference>
<reference evidence="2" key="1">
    <citation type="journal article" date="2020" name="Stud. Mycol.">
        <title>101 Dothideomycetes genomes: a test case for predicting lifestyles and emergence of pathogens.</title>
        <authorList>
            <person name="Haridas S."/>
            <person name="Albert R."/>
            <person name="Binder M."/>
            <person name="Bloem J."/>
            <person name="Labutti K."/>
            <person name="Salamov A."/>
            <person name="Andreopoulos B."/>
            <person name="Baker S."/>
            <person name="Barry K."/>
            <person name="Bills G."/>
            <person name="Bluhm B."/>
            <person name="Cannon C."/>
            <person name="Castanera R."/>
            <person name="Culley D."/>
            <person name="Daum C."/>
            <person name="Ezra D."/>
            <person name="Gonzalez J."/>
            <person name="Henrissat B."/>
            <person name="Kuo A."/>
            <person name="Liang C."/>
            <person name="Lipzen A."/>
            <person name="Lutzoni F."/>
            <person name="Magnuson J."/>
            <person name="Mondo S."/>
            <person name="Nolan M."/>
            <person name="Ohm R."/>
            <person name="Pangilinan J."/>
            <person name="Park H.-J."/>
            <person name="Ramirez L."/>
            <person name="Alfaro M."/>
            <person name="Sun H."/>
            <person name="Tritt A."/>
            <person name="Yoshinaga Y."/>
            <person name="Zwiers L.-H."/>
            <person name="Turgeon B."/>
            <person name="Goodwin S."/>
            <person name="Spatafora J."/>
            <person name="Crous P."/>
            <person name="Grigoriev I."/>
        </authorList>
    </citation>
    <scope>NUCLEOTIDE SEQUENCE</scope>
    <source>
        <strain evidence="2">CBS 119925</strain>
    </source>
</reference>
<name>A0A6A6UVQ0_9PLEO</name>
<dbReference type="Pfam" id="PF00583">
    <property type="entry name" value="Acetyltransf_1"/>
    <property type="match status" value="1"/>
</dbReference>
<accession>A0A6A6UVQ0</accession>
<sequence>METRQWQQTVKGATFLVSTSKDLLPHSFVQSVFENPAVYWAKKPSQATTKKLIDNSCTLGLYTINEPTAVPALETTTPIGIARMVTDYTTFAYLTDVFIIDEFRRFGLGKWLIRCCREVILEEMEDFRWLLLFTGNEQHAHMYQREFGMQQLGRSPTGLFSLGAKREQIEAAVLSCSKKDSNIE</sequence>
<dbReference type="PANTHER" id="PTHR43233">
    <property type="entry name" value="FAMILY N-ACETYLTRANSFERASE, PUTATIVE (AFU_ORTHOLOGUE AFUA_6G03350)-RELATED"/>
    <property type="match status" value="1"/>
</dbReference>
<dbReference type="OrthoDB" id="10039976at2759"/>
<dbReference type="PROSITE" id="PS51186">
    <property type="entry name" value="GNAT"/>
    <property type="match status" value="1"/>
</dbReference>
<proteinExistence type="predicted"/>
<organism evidence="2 3">
    <name type="scientific">Sporormia fimetaria CBS 119925</name>
    <dbReference type="NCBI Taxonomy" id="1340428"/>
    <lineage>
        <taxon>Eukaryota</taxon>
        <taxon>Fungi</taxon>
        <taxon>Dikarya</taxon>
        <taxon>Ascomycota</taxon>
        <taxon>Pezizomycotina</taxon>
        <taxon>Dothideomycetes</taxon>
        <taxon>Pleosporomycetidae</taxon>
        <taxon>Pleosporales</taxon>
        <taxon>Sporormiaceae</taxon>
        <taxon>Sporormia</taxon>
    </lineage>
</organism>